<evidence type="ECO:0000256" key="1">
    <source>
        <dbReference type="SAM" id="Coils"/>
    </source>
</evidence>
<dbReference type="GO" id="GO:0004803">
    <property type="term" value="F:transposase activity"/>
    <property type="evidence" value="ECO:0007669"/>
    <property type="project" value="InterPro"/>
</dbReference>
<dbReference type="Gene3D" id="1.10.10.10">
    <property type="entry name" value="Winged helix-like DNA-binding domain superfamily/Winged helix DNA-binding domain"/>
    <property type="match status" value="1"/>
</dbReference>
<feature type="coiled-coil region" evidence="1">
    <location>
        <begin position="66"/>
        <end position="93"/>
    </location>
</feature>
<dbReference type="Pfam" id="PF01527">
    <property type="entry name" value="HTH_Tnp_1"/>
    <property type="match status" value="1"/>
</dbReference>
<reference evidence="3" key="1">
    <citation type="submission" date="2016-10" db="EMBL/GenBank/DDBJ databases">
        <authorList>
            <person name="Varghese N."/>
            <person name="Submissions S."/>
        </authorList>
    </citation>
    <scope>NUCLEOTIDE SEQUENCE [LARGE SCALE GENOMIC DNA]</scope>
    <source>
        <strain evidence="3">DSM 46838</strain>
    </source>
</reference>
<gene>
    <name evidence="2" type="ORF">SAMN05216574_1401</name>
</gene>
<dbReference type="GO" id="GO:0006313">
    <property type="term" value="P:DNA transposition"/>
    <property type="evidence" value="ECO:0007669"/>
    <property type="project" value="InterPro"/>
</dbReference>
<dbReference type="Proteomes" id="UP000198589">
    <property type="component" value="Unassembled WGS sequence"/>
</dbReference>
<evidence type="ECO:0000313" key="2">
    <source>
        <dbReference type="EMBL" id="SFF96770.1"/>
    </source>
</evidence>
<dbReference type="AlphaFoldDB" id="A0A1I2N0W8"/>
<dbReference type="STRING" id="1798228.SAMN05216574_1401"/>
<organism evidence="2 3">
    <name type="scientific">Blastococcus tunisiensis</name>
    <dbReference type="NCBI Taxonomy" id="1798228"/>
    <lineage>
        <taxon>Bacteria</taxon>
        <taxon>Bacillati</taxon>
        <taxon>Actinomycetota</taxon>
        <taxon>Actinomycetes</taxon>
        <taxon>Geodermatophilales</taxon>
        <taxon>Geodermatophilaceae</taxon>
        <taxon>Blastococcus</taxon>
    </lineage>
</organism>
<dbReference type="InterPro" id="IPR036388">
    <property type="entry name" value="WH-like_DNA-bd_sf"/>
</dbReference>
<proteinExistence type="predicted"/>
<accession>A0A1I2N0W8</accession>
<dbReference type="SUPFAM" id="SSF46689">
    <property type="entry name" value="Homeodomain-like"/>
    <property type="match status" value="1"/>
</dbReference>
<keyword evidence="1" id="KW-0175">Coiled coil</keyword>
<dbReference type="EMBL" id="FOND01000040">
    <property type="protein sequence ID" value="SFF96770.1"/>
    <property type="molecule type" value="Genomic_DNA"/>
</dbReference>
<keyword evidence="3" id="KW-1185">Reference proteome</keyword>
<sequence>MAAPRKFDEETRARAVRMYQDRIRDLDEPKRTARRQVGAILGINPETLRNWIERQEIDSGARPGVTTEAADELKALRREVAELRRANEILKTASAFFAAAELDRRLR</sequence>
<name>A0A1I2N0W8_9ACTN</name>
<dbReference type="InterPro" id="IPR009057">
    <property type="entry name" value="Homeodomain-like_sf"/>
</dbReference>
<dbReference type="GO" id="GO:0003677">
    <property type="term" value="F:DNA binding"/>
    <property type="evidence" value="ECO:0007669"/>
    <property type="project" value="InterPro"/>
</dbReference>
<dbReference type="InterPro" id="IPR002514">
    <property type="entry name" value="Transposase_8"/>
</dbReference>
<evidence type="ECO:0000313" key="3">
    <source>
        <dbReference type="Proteomes" id="UP000198589"/>
    </source>
</evidence>
<protein>
    <submittedName>
        <fullName evidence="2">Transposase</fullName>
    </submittedName>
</protein>